<sequence length="413" mass="45487">MMADAARLQLPQDEEEQRPRSGSTSSCRGTAAAAAATRNRPRRGSLSPTPVSVPPTFNTHQKRYSVCLEVPSLHFGGGSPLRARPRSGSIPANVLLGLPNGENPFLSDEDAAIVRVREFSTSPKGRVIGKADAFKIISRSSQSVSSDRSGSGEIDGEAEADLDEFNRNRLRSNSLISTGSYVSDVESNSDVERIYKVAMLGAERVGRTALLQQFQTLDYVETYDTDDQDDCQTSVSVALDGEESELLFISPKSSNIGEQDSDWPVDAEVDAYVIVYSVTDKNTFQYATKILYNLRKVAKKDCPIILVGNKIDLARRRSLSTEEAKDVACHYNCKFIETSAVLKMNADELLVGILKQIRLSETHQPDDFSTARKMSLRKSKSPVRTLAKEIIKKFSSKRRTSNAAKSCENLFVL</sequence>
<feature type="compositionally biased region" description="Low complexity" evidence="3">
    <location>
        <begin position="20"/>
        <end position="38"/>
    </location>
</feature>
<protein>
    <submittedName>
        <fullName evidence="5">GTP-binding protein REM 1</fullName>
    </submittedName>
</protein>
<dbReference type="PROSITE" id="PS51421">
    <property type="entry name" value="RAS"/>
    <property type="match status" value="1"/>
</dbReference>
<dbReference type="Proteomes" id="UP000085678">
    <property type="component" value="Unplaced"/>
</dbReference>
<name>A0A1S3K7G6_LINAN</name>
<comment type="similarity">
    <text evidence="1">Belongs to the small GTPase superfamily. RGK family.</text>
</comment>
<dbReference type="Gene3D" id="3.40.50.300">
    <property type="entry name" value="P-loop containing nucleotide triphosphate hydrolases"/>
    <property type="match status" value="1"/>
</dbReference>
<dbReference type="STRING" id="7574.A0A1S3K7G6"/>
<dbReference type="GO" id="GO:0003924">
    <property type="term" value="F:GTPase activity"/>
    <property type="evidence" value="ECO:0007669"/>
    <property type="project" value="InterPro"/>
</dbReference>
<evidence type="ECO:0000256" key="3">
    <source>
        <dbReference type="SAM" id="MobiDB-lite"/>
    </source>
</evidence>
<dbReference type="InterPro" id="IPR051641">
    <property type="entry name" value="RGK_GTP-binding_reg"/>
</dbReference>
<dbReference type="KEGG" id="lak:106179371"/>
<dbReference type="SMART" id="SM00175">
    <property type="entry name" value="RAB"/>
    <property type="match status" value="1"/>
</dbReference>
<dbReference type="GO" id="GO:0005246">
    <property type="term" value="F:calcium channel regulator activity"/>
    <property type="evidence" value="ECO:0007669"/>
    <property type="project" value="TreeGrafter"/>
</dbReference>
<dbReference type="SUPFAM" id="SSF52540">
    <property type="entry name" value="P-loop containing nucleoside triphosphate hydrolases"/>
    <property type="match status" value="1"/>
</dbReference>
<dbReference type="InterPro" id="IPR001806">
    <property type="entry name" value="Small_GTPase"/>
</dbReference>
<feature type="compositionally biased region" description="Low complexity" evidence="3">
    <location>
        <begin position="47"/>
        <end position="56"/>
    </location>
</feature>
<dbReference type="GeneID" id="106179371"/>
<evidence type="ECO:0000313" key="5">
    <source>
        <dbReference type="RefSeq" id="XP_013418437.1"/>
    </source>
</evidence>
<feature type="region of interest" description="Disordered" evidence="3">
    <location>
        <begin position="1"/>
        <end position="58"/>
    </location>
</feature>
<dbReference type="FunCoup" id="A0A1S3K7G6">
    <property type="interactions" value="66"/>
</dbReference>
<keyword evidence="2" id="KW-0597">Phosphoprotein</keyword>
<dbReference type="OrthoDB" id="5239715at2759"/>
<keyword evidence="4" id="KW-1185">Reference proteome</keyword>
<dbReference type="SMART" id="SM00173">
    <property type="entry name" value="RAS"/>
    <property type="match status" value="1"/>
</dbReference>
<dbReference type="InParanoid" id="A0A1S3K7G6"/>
<evidence type="ECO:0000256" key="1">
    <source>
        <dbReference type="ARBA" id="ARBA00008846"/>
    </source>
</evidence>
<dbReference type="PANTHER" id="PTHR45775">
    <property type="entry name" value="RAD, GEM/KIR FAMILY MEMBER 2, ISOFORM C"/>
    <property type="match status" value="1"/>
</dbReference>
<evidence type="ECO:0000256" key="2">
    <source>
        <dbReference type="ARBA" id="ARBA00022553"/>
    </source>
</evidence>
<dbReference type="PRINTS" id="PR00449">
    <property type="entry name" value="RASTRNSFRMNG"/>
</dbReference>
<proteinExistence type="inferred from homology"/>
<accession>A0A1S3K7G6</accession>
<organism evidence="4 5">
    <name type="scientific">Lingula anatina</name>
    <name type="common">Brachiopod</name>
    <name type="synonym">Lingula unguis</name>
    <dbReference type="NCBI Taxonomy" id="7574"/>
    <lineage>
        <taxon>Eukaryota</taxon>
        <taxon>Metazoa</taxon>
        <taxon>Spiralia</taxon>
        <taxon>Lophotrochozoa</taxon>
        <taxon>Brachiopoda</taxon>
        <taxon>Linguliformea</taxon>
        <taxon>Lingulata</taxon>
        <taxon>Lingulida</taxon>
        <taxon>Linguloidea</taxon>
        <taxon>Lingulidae</taxon>
        <taxon>Lingula</taxon>
    </lineage>
</organism>
<reference evidence="5" key="1">
    <citation type="submission" date="2025-08" db="UniProtKB">
        <authorList>
            <consortium name="RefSeq"/>
        </authorList>
    </citation>
    <scope>IDENTIFICATION</scope>
    <source>
        <tissue evidence="5">Gonads</tissue>
    </source>
</reference>
<dbReference type="AlphaFoldDB" id="A0A1S3K7G6"/>
<dbReference type="OMA" id="HTINSKQ"/>
<dbReference type="PANTHER" id="PTHR45775:SF6">
    <property type="entry name" value="RAD, GEM_KIR FAMILY MEMBER 2, ISOFORM C"/>
    <property type="match status" value="1"/>
</dbReference>
<gene>
    <name evidence="5" type="primary">LOC106179371</name>
</gene>
<dbReference type="PROSITE" id="PS51419">
    <property type="entry name" value="RAB"/>
    <property type="match status" value="1"/>
</dbReference>
<dbReference type="Pfam" id="PF00071">
    <property type="entry name" value="Ras"/>
    <property type="match status" value="1"/>
</dbReference>
<dbReference type="GO" id="GO:0005886">
    <property type="term" value="C:plasma membrane"/>
    <property type="evidence" value="ECO:0007669"/>
    <property type="project" value="TreeGrafter"/>
</dbReference>
<evidence type="ECO:0000313" key="4">
    <source>
        <dbReference type="Proteomes" id="UP000085678"/>
    </source>
</evidence>
<dbReference type="RefSeq" id="XP_013418437.1">
    <property type="nucleotide sequence ID" value="XM_013562983.1"/>
</dbReference>
<dbReference type="GO" id="GO:0005525">
    <property type="term" value="F:GTP binding"/>
    <property type="evidence" value="ECO:0007669"/>
    <property type="project" value="InterPro"/>
</dbReference>
<dbReference type="InterPro" id="IPR027417">
    <property type="entry name" value="P-loop_NTPase"/>
</dbReference>